<organism evidence="3 4">
    <name type="scientific">Stephania japonica</name>
    <dbReference type="NCBI Taxonomy" id="461633"/>
    <lineage>
        <taxon>Eukaryota</taxon>
        <taxon>Viridiplantae</taxon>
        <taxon>Streptophyta</taxon>
        <taxon>Embryophyta</taxon>
        <taxon>Tracheophyta</taxon>
        <taxon>Spermatophyta</taxon>
        <taxon>Magnoliopsida</taxon>
        <taxon>Ranunculales</taxon>
        <taxon>Menispermaceae</taxon>
        <taxon>Menispermoideae</taxon>
        <taxon>Cissampelideae</taxon>
        <taxon>Stephania</taxon>
    </lineage>
</organism>
<protein>
    <recommendedName>
        <fullName evidence="5">BUD13 homolog</fullName>
    </recommendedName>
</protein>
<proteinExistence type="inferred from homology"/>
<feature type="region of interest" description="Disordered" evidence="2">
    <location>
        <begin position="1"/>
        <end position="43"/>
    </location>
</feature>
<evidence type="ECO:0000256" key="2">
    <source>
        <dbReference type="SAM" id="MobiDB-lite"/>
    </source>
</evidence>
<feature type="compositionally biased region" description="Basic and acidic residues" evidence="2">
    <location>
        <begin position="234"/>
        <end position="305"/>
    </location>
</feature>
<feature type="compositionally biased region" description="Low complexity" evidence="2">
    <location>
        <begin position="136"/>
        <end position="151"/>
    </location>
</feature>
<evidence type="ECO:0000313" key="3">
    <source>
        <dbReference type="EMBL" id="KAK9145224.1"/>
    </source>
</evidence>
<dbReference type="GO" id="GO:0005684">
    <property type="term" value="C:U2-type spliceosomal complex"/>
    <property type="evidence" value="ECO:0007669"/>
    <property type="project" value="TreeGrafter"/>
</dbReference>
<dbReference type="Proteomes" id="UP001417504">
    <property type="component" value="Unassembled WGS sequence"/>
</dbReference>
<evidence type="ECO:0000256" key="1">
    <source>
        <dbReference type="ARBA" id="ARBA00011069"/>
    </source>
</evidence>
<sequence>MMGGVLIVDEDPLWQKPVQIEEEEGENDDLSDEDKPQIDEDIEVKRMKRLEQIRLNRPYHAISEDGSGWVSVSVSDSPMNSDALKESNDLSPPRQRRVRYHSPSPEPTPKKIVTSVDDHVPDFSPPRRGRKRFHTPSPNAASASHKSNSKSPPIPHHSPDLSPPRKGREELDVSVDLSPPRKSKKDQSSSTNRVRAGLFTGQEIKKELDQQREDEFVRFKAMDPSLSGRGAEPVYRKDGRRISKEELLKSQKGEEKPKEKKLEWGKGLAQKREADTRKQELELEKEKPFARTRDDPELDKMMKDKVRWGDPMAHLVKRKHSEMNLEDFGENEKMKESGFMIPQDIPSHSWLKRGIDAPPNRYRIRPGRHWDGVDRSNGYEKEYYKRMNEKQATEREAYLWSVSDM</sequence>
<keyword evidence="4" id="KW-1185">Reference proteome</keyword>
<dbReference type="PANTHER" id="PTHR31809">
    <property type="entry name" value="BUD13 HOMOLOG"/>
    <property type="match status" value="1"/>
</dbReference>
<feature type="compositionally biased region" description="Basic and acidic residues" evidence="2">
    <location>
        <begin position="33"/>
        <end position="43"/>
    </location>
</feature>
<dbReference type="InterPro" id="IPR051112">
    <property type="entry name" value="CWC26_splicing_factor"/>
</dbReference>
<accession>A0AAP0PJR6</accession>
<reference evidence="3 4" key="1">
    <citation type="submission" date="2024-01" db="EMBL/GenBank/DDBJ databases">
        <title>Genome assemblies of Stephania.</title>
        <authorList>
            <person name="Yang L."/>
        </authorList>
    </citation>
    <scope>NUCLEOTIDE SEQUENCE [LARGE SCALE GENOMIC DNA]</scope>
    <source>
        <strain evidence="3">QJT</strain>
        <tissue evidence="3">Leaf</tissue>
    </source>
</reference>
<comment type="caution">
    <text evidence="3">The sequence shown here is derived from an EMBL/GenBank/DDBJ whole genome shotgun (WGS) entry which is preliminary data.</text>
</comment>
<feature type="compositionally biased region" description="Acidic residues" evidence="2">
    <location>
        <begin position="20"/>
        <end position="32"/>
    </location>
</feature>
<feature type="compositionally biased region" description="Basic and acidic residues" evidence="2">
    <location>
        <begin position="203"/>
        <end position="221"/>
    </location>
</feature>
<comment type="similarity">
    <text evidence="1">Belongs to the CWC26 family.</text>
</comment>
<dbReference type="GO" id="GO:0003723">
    <property type="term" value="F:RNA binding"/>
    <property type="evidence" value="ECO:0007669"/>
    <property type="project" value="TreeGrafter"/>
</dbReference>
<dbReference type="AlphaFoldDB" id="A0AAP0PJR6"/>
<dbReference type="PANTHER" id="PTHR31809:SF0">
    <property type="entry name" value="BUD13 HOMOLOG"/>
    <property type="match status" value="1"/>
</dbReference>
<dbReference type="InterPro" id="IPR018609">
    <property type="entry name" value="Bud13"/>
</dbReference>
<dbReference type="GO" id="GO:0000398">
    <property type="term" value="P:mRNA splicing, via spliceosome"/>
    <property type="evidence" value="ECO:0007669"/>
    <property type="project" value="TreeGrafter"/>
</dbReference>
<feature type="compositionally biased region" description="Low complexity" evidence="2">
    <location>
        <begin position="64"/>
        <end position="77"/>
    </location>
</feature>
<evidence type="ECO:0008006" key="5">
    <source>
        <dbReference type="Google" id="ProtNLM"/>
    </source>
</evidence>
<dbReference type="Pfam" id="PF09736">
    <property type="entry name" value="Bud13"/>
    <property type="match status" value="1"/>
</dbReference>
<dbReference type="GO" id="GO:0070274">
    <property type="term" value="C:RES complex"/>
    <property type="evidence" value="ECO:0007669"/>
    <property type="project" value="TreeGrafter"/>
</dbReference>
<dbReference type="EMBL" id="JBBNAE010000002">
    <property type="protein sequence ID" value="KAK9145224.1"/>
    <property type="molecule type" value="Genomic_DNA"/>
</dbReference>
<gene>
    <name evidence="3" type="ORF">Sjap_005127</name>
</gene>
<evidence type="ECO:0000313" key="4">
    <source>
        <dbReference type="Proteomes" id="UP001417504"/>
    </source>
</evidence>
<feature type="region of interest" description="Disordered" evidence="2">
    <location>
        <begin position="57"/>
        <end position="305"/>
    </location>
</feature>
<name>A0AAP0PJR6_9MAGN</name>